<evidence type="ECO:0000256" key="3">
    <source>
        <dbReference type="ARBA" id="ARBA00006376"/>
    </source>
</evidence>
<feature type="binding site" evidence="9">
    <location>
        <begin position="356"/>
        <end position="358"/>
    </location>
    <ligand>
        <name>(6S)-5,6,7,8-tetrahydrofolate</name>
        <dbReference type="ChEBI" id="CHEBI:57453"/>
    </ligand>
</feature>
<dbReference type="Proteomes" id="UP000231466">
    <property type="component" value="Unassembled WGS sequence"/>
</dbReference>
<organism evidence="13 14">
    <name type="scientific">Candidatus Colwellbacteria bacterium CG10_big_fil_rev_8_21_14_0_10_42_22</name>
    <dbReference type="NCBI Taxonomy" id="1974540"/>
    <lineage>
        <taxon>Bacteria</taxon>
        <taxon>Candidatus Colwelliibacteriota</taxon>
    </lineage>
</organism>
<protein>
    <recommendedName>
        <fullName evidence="9">Serine hydroxymethyltransferase</fullName>
        <shortName evidence="9">SHMT</shortName>
        <shortName evidence="9">Serine methylase</shortName>
        <ecNumber evidence="9">2.1.2.1</ecNumber>
    </recommendedName>
</protein>
<dbReference type="NCBIfam" id="NF000586">
    <property type="entry name" value="PRK00011.1"/>
    <property type="match status" value="1"/>
</dbReference>
<keyword evidence="5 9" id="KW-0963">Cytoplasm</keyword>
<evidence type="ECO:0000313" key="13">
    <source>
        <dbReference type="EMBL" id="PIR98286.1"/>
    </source>
</evidence>
<dbReference type="GO" id="GO:0008168">
    <property type="term" value="F:methyltransferase activity"/>
    <property type="evidence" value="ECO:0007669"/>
    <property type="project" value="UniProtKB-KW"/>
</dbReference>
<dbReference type="PANTHER" id="PTHR11680:SF35">
    <property type="entry name" value="SERINE HYDROXYMETHYLTRANSFERASE 1"/>
    <property type="match status" value="1"/>
</dbReference>
<reference evidence="14" key="1">
    <citation type="submission" date="2017-09" db="EMBL/GenBank/DDBJ databases">
        <title>Depth-based differentiation of microbial function through sediment-hosted aquifers and enrichment of novel symbionts in the deep terrestrial subsurface.</title>
        <authorList>
            <person name="Probst A.J."/>
            <person name="Ladd B."/>
            <person name="Jarett J.K."/>
            <person name="Geller-Mcgrath D.E."/>
            <person name="Sieber C.M.K."/>
            <person name="Emerson J.B."/>
            <person name="Anantharaman K."/>
            <person name="Thomas B.C."/>
            <person name="Malmstrom R."/>
            <person name="Stieglmeier M."/>
            <person name="Klingl A."/>
            <person name="Woyke T."/>
            <person name="Ryan C.M."/>
            <person name="Banfield J.F."/>
        </authorList>
    </citation>
    <scope>NUCLEOTIDE SEQUENCE [LARGE SCALE GENOMIC DNA]</scope>
</reference>
<evidence type="ECO:0000256" key="10">
    <source>
        <dbReference type="PIRSR" id="PIRSR000412-50"/>
    </source>
</evidence>
<comment type="cofactor">
    <cofactor evidence="1 9 10">
        <name>pyridoxal 5'-phosphate</name>
        <dbReference type="ChEBI" id="CHEBI:597326"/>
    </cofactor>
</comment>
<dbReference type="InterPro" id="IPR015422">
    <property type="entry name" value="PyrdxlP-dep_Trfase_small"/>
</dbReference>
<evidence type="ECO:0000256" key="8">
    <source>
        <dbReference type="ARBA" id="ARBA00022898"/>
    </source>
</evidence>
<keyword evidence="9" id="KW-0028">Amino-acid biosynthesis</keyword>
<evidence type="ECO:0000256" key="5">
    <source>
        <dbReference type="ARBA" id="ARBA00022490"/>
    </source>
</evidence>
<dbReference type="AlphaFoldDB" id="A0A2H0VGR7"/>
<dbReference type="InterPro" id="IPR015421">
    <property type="entry name" value="PyrdxlP-dep_Trfase_major"/>
</dbReference>
<dbReference type="UniPathway" id="UPA00288">
    <property type="reaction ID" value="UER01023"/>
</dbReference>
<gene>
    <name evidence="9" type="primary">glyA</name>
    <name evidence="13" type="ORF">COT89_00130</name>
</gene>
<dbReference type="GO" id="GO:0030170">
    <property type="term" value="F:pyridoxal phosphate binding"/>
    <property type="evidence" value="ECO:0007669"/>
    <property type="project" value="UniProtKB-UniRule"/>
</dbReference>
<dbReference type="PANTHER" id="PTHR11680">
    <property type="entry name" value="SERINE HYDROXYMETHYLTRANSFERASE"/>
    <property type="match status" value="1"/>
</dbReference>
<dbReference type="Gene3D" id="3.40.640.10">
    <property type="entry name" value="Type I PLP-dependent aspartate aminotransferase-like (Major domain)"/>
    <property type="match status" value="1"/>
</dbReference>
<dbReference type="FunFam" id="3.40.640.10:FF:000001">
    <property type="entry name" value="Serine hydroxymethyltransferase"/>
    <property type="match status" value="1"/>
</dbReference>
<dbReference type="GO" id="GO:0005829">
    <property type="term" value="C:cytosol"/>
    <property type="evidence" value="ECO:0007669"/>
    <property type="project" value="TreeGrafter"/>
</dbReference>
<feature type="site" description="Plays an important role in substrate specificity" evidence="9">
    <location>
        <position position="223"/>
    </location>
</feature>
<dbReference type="HAMAP" id="MF_00051">
    <property type="entry name" value="SHMT"/>
    <property type="match status" value="1"/>
</dbReference>
<keyword evidence="8 9" id="KW-0663">Pyridoxal phosphate</keyword>
<name>A0A2H0VGR7_9BACT</name>
<proteinExistence type="inferred from homology"/>
<dbReference type="GO" id="GO:0019264">
    <property type="term" value="P:glycine biosynthetic process from serine"/>
    <property type="evidence" value="ECO:0007669"/>
    <property type="project" value="UniProtKB-UniRule"/>
</dbReference>
<dbReference type="EMBL" id="PFAH01000001">
    <property type="protein sequence ID" value="PIR98286.1"/>
    <property type="molecule type" value="Genomic_DNA"/>
</dbReference>
<comment type="subcellular location">
    <subcellularLocation>
        <location evidence="2 9">Cytoplasm</location>
    </subcellularLocation>
</comment>
<sequence>MDKKLEKLLKKEVEYQSEILDLIASENMASRETLAVLSSPLSNKYSEGYPGKRYYPGNKQADKVELLTQERALKLFGIDKGGWQVNVQPYSGSPANLAVYLALVEPRGVVMGMRLADGGHLTHGHNVSATGKIWKTVQYGVDKETGLINYSEVAKLAKKYKPKLIISGFTAYPRKVDFKKFRAIADSVGAYHMADISHIAGLVAGGVHPSPFPWADVVTTTTHKSLRGPRGAMIFSNGNSKIAKRNEVNLPLAINKAVFPGLQGGPHNNVTAAKAQAFSEALKPEFKNYVKQIVKNAKALSKGLQKRGFNLVSGGTDTHLILIDVTNFSIGGMEAEKKLEAVNIIANRNSVPGDPSPFEPSGVRMGTPSLTSRGMKEAEMDKVAELIYKAISGEKSVKQEVIKLCRKFPARKFLGK</sequence>
<dbReference type="GO" id="GO:0032259">
    <property type="term" value="P:methylation"/>
    <property type="evidence" value="ECO:0007669"/>
    <property type="project" value="UniProtKB-KW"/>
</dbReference>
<dbReference type="CDD" id="cd00378">
    <property type="entry name" value="SHMT"/>
    <property type="match status" value="1"/>
</dbReference>
<evidence type="ECO:0000256" key="1">
    <source>
        <dbReference type="ARBA" id="ARBA00001933"/>
    </source>
</evidence>
<feature type="region of interest" description="Disordered" evidence="11">
    <location>
        <begin position="353"/>
        <end position="375"/>
    </location>
</feature>
<keyword evidence="6 9" id="KW-0554">One-carbon metabolism</keyword>
<comment type="pathway">
    <text evidence="9">Amino-acid biosynthesis; glycine biosynthesis; glycine from L-serine: step 1/1.</text>
</comment>
<feature type="modified residue" description="N6-(pyridoxal phosphate)lysine" evidence="9 10">
    <location>
        <position position="224"/>
    </location>
</feature>
<feature type="domain" description="Serine hydroxymethyltransferase-like" evidence="12">
    <location>
        <begin position="2"/>
        <end position="387"/>
    </location>
</feature>
<accession>A0A2H0VGR7</accession>
<keyword evidence="7 9" id="KW-0808">Transferase</keyword>
<dbReference type="PIRSF" id="PIRSF000412">
    <property type="entry name" value="SHMT"/>
    <property type="match status" value="1"/>
</dbReference>
<dbReference type="GO" id="GO:0004372">
    <property type="term" value="F:glycine hydroxymethyltransferase activity"/>
    <property type="evidence" value="ECO:0007669"/>
    <property type="project" value="UniProtKB-UniRule"/>
</dbReference>
<evidence type="ECO:0000256" key="7">
    <source>
        <dbReference type="ARBA" id="ARBA00022679"/>
    </source>
</evidence>
<comment type="caution">
    <text evidence="9">Lacks conserved residue(s) required for the propagation of feature annotation.</text>
</comment>
<comment type="catalytic activity">
    <reaction evidence="9">
        <text>(6R)-5,10-methylene-5,6,7,8-tetrahydrofolate + glycine + H2O = (6S)-5,6,7,8-tetrahydrofolate + L-serine</text>
        <dbReference type="Rhea" id="RHEA:15481"/>
        <dbReference type="ChEBI" id="CHEBI:15377"/>
        <dbReference type="ChEBI" id="CHEBI:15636"/>
        <dbReference type="ChEBI" id="CHEBI:33384"/>
        <dbReference type="ChEBI" id="CHEBI:57305"/>
        <dbReference type="ChEBI" id="CHEBI:57453"/>
        <dbReference type="EC" id="2.1.2.1"/>
    </reaction>
</comment>
<dbReference type="UniPathway" id="UPA00193"/>
<dbReference type="InterPro" id="IPR015424">
    <property type="entry name" value="PyrdxlP-dep_Trfase"/>
</dbReference>
<dbReference type="InterPro" id="IPR001085">
    <property type="entry name" value="Ser_HO-MeTrfase"/>
</dbReference>
<comment type="function">
    <text evidence="9">Catalyzes the reversible interconversion of serine and glycine with tetrahydrofolate (THF) serving as the one-carbon carrier. This reaction serves as the major source of one-carbon groups required for the biosynthesis of purines, thymidylate, methionine, and other important biomolecules. Also exhibits THF-independent aldolase activity toward beta-hydroxyamino acids, producing glycine and aldehydes, via a retro-aldol mechanism.</text>
</comment>
<dbReference type="EC" id="2.1.2.1" evidence="9"/>
<comment type="subunit">
    <text evidence="4 9">Homodimer.</text>
</comment>
<evidence type="ECO:0000259" key="12">
    <source>
        <dbReference type="Pfam" id="PF00464"/>
    </source>
</evidence>
<dbReference type="Gene3D" id="3.90.1150.10">
    <property type="entry name" value="Aspartate Aminotransferase, domain 1"/>
    <property type="match status" value="1"/>
</dbReference>
<dbReference type="InterPro" id="IPR039429">
    <property type="entry name" value="SHMT-like_dom"/>
</dbReference>
<evidence type="ECO:0000256" key="6">
    <source>
        <dbReference type="ARBA" id="ARBA00022563"/>
    </source>
</evidence>
<evidence type="ECO:0000313" key="14">
    <source>
        <dbReference type="Proteomes" id="UP000231466"/>
    </source>
</evidence>
<dbReference type="PROSITE" id="PS00096">
    <property type="entry name" value="SHMT"/>
    <property type="match status" value="1"/>
</dbReference>
<dbReference type="SUPFAM" id="SSF53383">
    <property type="entry name" value="PLP-dependent transferases"/>
    <property type="match status" value="1"/>
</dbReference>
<evidence type="ECO:0000256" key="4">
    <source>
        <dbReference type="ARBA" id="ARBA00011738"/>
    </source>
</evidence>
<feature type="binding site" evidence="9">
    <location>
        <position position="115"/>
    </location>
    <ligand>
        <name>(6S)-5,6,7,8-tetrahydrofolate</name>
        <dbReference type="ChEBI" id="CHEBI:57453"/>
    </ligand>
</feature>
<dbReference type="InterPro" id="IPR049943">
    <property type="entry name" value="Ser_HO-MeTrfase-like"/>
</dbReference>
<comment type="similarity">
    <text evidence="3 9">Belongs to the SHMT family.</text>
</comment>
<keyword evidence="13" id="KW-0489">Methyltransferase</keyword>
<evidence type="ECO:0000256" key="11">
    <source>
        <dbReference type="SAM" id="MobiDB-lite"/>
    </source>
</evidence>
<comment type="caution">
    <text evidence="13">The sequence shown here is derived from an EMBL/GenBank/DDBJ whole genome shotgun (WGS) entry which is preliminary data.</text>
</comment>
<dbReference type="GO" id="GO:0035999">
    <property type="term" value="P:tetrahydrofolate interconversion"/>
    <property type="evidence" value="ECO:0007669"/>
    <property type="project" value="UniProtKB-UniRule"/>
</dbReference>
<comment type="pathway">
    <text evidence="9">One-carbon metabolism; tetrahydrofolate interconversion.</text>
</comment>
<evidence type="ECO:0000256" key="2">
    <source>
        <dbReference type="ARBA" id="ARBA00004496"/>
    </source>
</evidence>
<feature type="binding site" evidence="9">
    <location>
        <begin position="119"/>
        <end position="121"/>
    </location>
    <ligand>
        <name>(6S)-5,6,7,8-tetrahydrofolate</name>
        <dbReference type="ChEBI" id="CHEBI:57453"/>
    </ligand>
</feature>
<dbReference type="Pfam" id="PF00464">
    <property type="entry name" value="SHMT"/>
    <property type="match status" value="1"/>
</dbReference>
<dbReference type="InterPro" id="IPR019798">
    <property type="entry name" value="Ser_HO-MeTrfase_PLP_BS"/>
</dbReference>
<evidence type="ECO:0000256" key="9">
    <source>
        <dbReference type="HAMAP-Rule" id="MF_00051"/>
    </source>
</evidence>